<feature type="transmembrane region" description="Helical" evidence="2">
    <location>
        <begin position="262"/>
        <end position="280"/>
    </location>
</feature>
<evidence type="ECO:0000256" key="2">
    <source>
        <dbReference type="SAM" id="Phobius"/>
    </source>
</evidence>
<feature type="transmembrane region" description="Helical" evidence="2">
    <location>
        <begin position="315"/>
        <end position="335"/>
    </location>
</feature>
<dbReference type="PANTHER" id="PTHR11328">
    <property type="entry name" value="MAJOR FACILITATOR SUPERFAMILY DOMAIN-CONTAINING PROTEIN"/>
    <property type="match status" value="1"/>
</dbReference>
<keyword evidence="2" id="KW-0472">Membrane</keyword>
<dbReference type="InterPro" id="IPR036259">
    <property type="entry name" value="MFS_trans_sf"/>
</dbReference>
<feature type="transmembrane region" description="Helical" evidence="2">
    <location>
        <begin position="12"/>
        <end position="35"/>
    </location>
</feature>
<feature type="transmembrane region" description="Helical" evidence="2">
    <location>
        <begin position="110"/>
        <end position="129"/>
    </location>
</feature>
<dbReference type="EMBL" id="SHNN01000001">
    <property type="protein sequence ID" value="MCX2980483.1"/>
    <property type="molecule type" value="Genomic_DNA"/>
</dbReference>
<dbReference type="CDD" id="cd17332">
    <property type="entry name" value="MFS_MelB_like"/>
    <property type="match status" value="1"/>
</dbReference>
<keyword evidence="2" id="KW-1133">Transmembrane helix</keyword>
<dbReference type="RefSeq" id="WP_279244461.1">
    <property type="nucleotide sequence ID" value="NZ_SHNN01000001.1"/>
</dbReference>
<feature type="transmembrane region" description="Helical" evidence="2">
    <location>
        <begin position="81"/>
        <end position="98"/>
    </location>
</feature>
<comment type="caution">
    <text evidence="3">The sequence shown here is derived from an EMBL/GenBank/DDBJ whole genome shotgun (WGS) entry which is preliminary data.</text>
</comment>
<sequence>MQQKLTNSRLFFYGLTDMPVMMSIFPVVVFIPRFYTSDMGLSLALVGTIIFAVRMLDVITDPLMGYISDRTVTRFGRRRPWVVLSTPIIMLAIARLFMPPEEIDGWYMFGWMAVLSIGTTMMLIPYYAWGAELSTDYHERSRITGWRAALGSLGQLTAQAVPAAALFFFAIGGTSAVLEMVGTTMLIIFPIAVILTVTLTPETQTEIRSTKPLLPGIKLMFSNGPFLRLIMAFMIGYIGLNISTPLYIFFVADVLGAENESIYMLSCFYLSNIIAIPFWVRLGSKIGKHRAYIFAYCSIAVIHPLYMFLGEGDFWWMLPITVITGFAAGGFSQALPNSMKADVIDLDNLQSGENRAALFFAAWSFATKATASIGGAIAMFGLALWGFDAAPDAVNGDEELFGLRFLFSTLPSLFFICGALIVWKYPITEQKHAEIRAQLAARDQSMQV</sequence>
<feature type="transmembrane region" description="Helical" evidence="2">
    <location>
        <begin position="226"/>
        <end position="250"/>
    </location>
</feature>
<proteinExistence type="inferred from homology"/>
<feature type="transmembrane region" description="Helical" evidence="2">
    <location>
        <begin position="356"/>
        <end position="385"/>
    </location>
</feature>
<gene>
    <name evidence="3" type="ORF">EYC98_06295</name>
</gene>
<dbReference type="Gene3D" id="1.20.1250.20">
    <property type="entry name" value="MFS general substrate transporter like domains"/>
    <property type="match status" value="2"/>
</dbReference>
<dbReference type="SUPFAM" id="SSF103473">
    <property type="entry name" value="MFS general substrate transporter"/>
    <property type="match status" value="1"/>
</dbReference>
<evidence type="ECO:0000313" key="4">
    <source>
        <dbReference type="Proteomes" id="UP001143362"/>
    </source>
</evidence>
<dbReference type="PANTHER" id="PTHR11328:SF24">
    <property type="entry name" value="MAJOR FACILITATOR SUPERFAMILY (MFS) PROFILE DOMAIN-CONTAINING PROTEIN"/>
    <property type="match status" value="1"/>
</dbReference>
<dbReference type="InterPro" id="IPR039672">
    <property type="entry name" value="MFS_2"/>
</dbReference>
<feature type="transmembrane region" description="Helical" evidence="2">
    <location>
        <begin position="41"/>
        <end position="60"/>
    </location>
</feature>
<dbReference type="Pfam" id="PF13347">
    <property type="entry name" value="MFS_2"/>
    <property type="match status" value="1"/>
</dbReference>
<keyword evidence="4" id="KW-1185">Reference proteome</keyword>
<feature type="transmembrane region" description="Helical" evidence="2">
    <location>
        <begin position="405"/>
        <end position="423"/>
    </location>
</feature>
<name>A0ABT3TDU9_9GAMM</name>
<protein>
    <submittedName>
        <fullName evidence="3">MFS transporter</fullName>
    </submittedName>
</protein>
<feature type="transmembrane region" description="Helical" evidence="2">
    <location>
        <begin position="150"/>
        <end position="171"/>
    </location>
</feature>
<keyword evidence="2" id="KW-0812">Transmembrane</keyword>
<evidence type="ECO:0000313" key="3">
    <source>
        <dbReference type="EMBL" id="MCX2980483.1"/>
    </source>
</evidence>
<feature type="transmembrane region" description="Helical" evidence="2">
    <location>
        <begin position="292"/>
        <end position="309"/>
    </location>
</feature>
<feature type="transmembrane region" description="Helical" evidence="2">
    <location>
        <begin position="177"/>
        <end position="199"/>
    </location>
</feature>
<accession>A0ABT3TDU9</accession>
<evidence type="ECO:0000256" key="1">
    <source>
        <dbReference type="ARBA" id="ARBA00009617"/>
    </source>
</evidence>
<organism evidence="3 4">
    <name type="scientific">Candidatus Litorirhabdus singularis</name>
    <dbReference type="NCBI Taxonomy" id="2518993"/>
    <lineage>
        <taxon>Bacteria</taxon>
        <taxon>Pseudomonadati</taxon>
        <taxon>Pseudomonadota</taxon>
        <taxon>Gammaproteobacteria</taxon>
        <taxon>Cellvibrionales</taxon>
        <taxon>Halieaceae</taxon>
        <taxon>Candidatus Litorirhabdus</taxon>
    </lineage>
</organism>
<dbReference type="Proteomes" id="UP001143362">
    <property type="component" value="Unassembled WGS sequence"/>
</dbReference>
<reference evidence="3" key="1">
    <citation type="submission" date="2019-02" db="EMBL/GenBank/DDBJ databases">
        <authorList>
            <person name="Li S.-H."/>
        </authorList>
    </citation>
    <scope>NUCLEOTIDE SEQUENCE</scope>
    <source>
        <strain evidence="3">IMCC14734</strain>
    </source>
</reference>
<comment type="similarity">
    <text evidence="1">Belongs to the sodium:galactoside symporter (TC 2.A.2) family.</text>
</comment>